<dbReference type="GO" id="GO:0042853">
    <property type="term" value="P:L-alanine catabolic process"/>
    <property type="evidence" value="ECO:0007669"/>
    <property type="project" value="InterPro"/>
</dbReference>
<evidence type="ECO:0000259" key="4">
    <source>
        <dbReference type="SMART" id="SM01002"/>
    </source>
</evidence>
<accession>A0A0W8FX49</accession>
<dbReference type="AlphaFoldDB" id="A0A0W8FX49"/>
<name>A0A0W8FX49_9ZZZZ</name>
<dbReference type="GO" id="GO:0005886">
    <property type="term" value="C:plasma membrane"/>
    <property type="evidence" value="ECO:0007669"/>
    <property type="project" value="TreeGrafter"/>
</dbReference>
<gene>
    <name evidence="6" type="ORF">ASZ90_004747</name>
</gene>
<dbReference type="SMART" id="SM01003">
    <property type="entry name" value="AlaDh_PNT_N"/>
    <property type="match status" value="1"/>
</dbReference>
<dbReference type="CDD" id="cd05305">
    <property type="entry name" value="L-AlaDH"/>
    <property type="match status" value="1"/>
</dbReference>
<evidence type="ECO:0000259" key="5">
    <source>
        <dbReference type="SMART" id="SM01003"/>
    </source>
</evidence>
<evidence type="ECO:0000256" key="3">
    <source>
        <dbReference type="ARBA" id="ARBA00023002"/>
    </source>
</evidence>
<sequence>MRIGIPKETVLEEKRVAIAPAGVDALVKAGHTVFIQTNAGIDSHFSDEEYRQVGANVVYTVEEVYQRAELIAKIAPLTEIEASMLQEDQIIFSFLHLAIGKKNIIDELCKKKITAISYELIERNNELPVLESMSEIAGQLAIQLGERFMASDVPNSRGILMGGITGVAPAAVVVLGAGVVGFNAARAALARGAHVIVLDKDLQRLRKIENHFGKNITTVVANPYTIARGCRFADLFIGAVLIKGEKAPHLVTEEMVKSMKKGAVLMDVSIDQGGVVETSRPTTISDPIFVEHNIIHCCIPNMPALVSRTASYGLTNASIDYILNIADNGLTNALLSDIGLAKGVCTYNGFCSNETLADKFGIEYRRLHFYSTN</sequence>
<dbReference type="Gene3D" id="3.40.50.720">
    <property type="entry name" value="NAD(P)-binding Rossmann-like Domain"/>
    <property type="match status" value="2"/>
</dbReference>
<keyword evidence="3 6" id="KW-0560">Oxidoreductase</keyword>
<dbReference type="EC" id="1.4.1.1" evidence="2"/>
<dbReference type="InterPro" id="IPR008141">
    <property type="entry name" value="Ala_DH"/>
</dbReference>
<dbReference type="PANTHER" id="PTHR42795">
    <property type="entry name" value="ALANINE DEHYDROGENASE"/>
    <property type="match status" value="1"/>
</dbReference>
<comment type="caution">
    <text evidence="6">The sequence shown here is derived from an EMBL/GenBank/DDBJ whole genome shotgun (WGS) entry which is preliminary data.</text>
</comment>
<dbReference type="EMBL" id="LNQE01000687">
    <property type="protein sequence ID" value="KUG25430.1"/>
    <property type="molecule type" value="Genomic_DNA"/>
</dbReference>
<dbReference type="SMART" id="SM01002">
    <property type="entry name" value="AlaDh_PNT_C"/>
    <property type="match status" value="1"/>
</dbReference>
<dbReference type="GO" id="GO:0000286">
    <property type="term" value="F:alanine dehydrogenase activity"/>
    <property type="evidence" value="ECO:0007669"/>
    <property type="project" value="UniProtKB-EC"/>
</dbReference>
<evidence type="ECO:0000313" key="6">
    <source>
        <dbReference type="EMBL" id="KUG25430.1"/>
    </source>
</evidence>
<feature type="domain" description="Alanine dehydrogenase/pyridine nucleotide transhydrogenase N-terminal" evidence="5">
    <location>
        <begin position="4"/>
        <end position="137"/>
    </location>
</feature>
<dbReference type="InterPro" id="IPR007886">
    <property type="entry name" value="AlaDH/PNT_N"/>
</dbReference>
<dbReference type="InterPro" id="IPR036291">
    <property type="entry name" value="NAD(P)-bd_dom_sf"/>
</dbReference>
<dbReference type="PANTHER" id="PTHR42795:SF1">
    <property type="entry name" value="ALANINE DEHYDROGENASE"/>
    <property type="match status" value="1"/>
</dbReference>
<comment type="similarity">
    <text evidence="1">Belongs to the AlaDH/PNT family.</text>
</comment>
<evidence type="ECO:0000256" key="2">
    <source>
        <dbReference type="ARBA" id="ARBA00012897"/>
    </source>
</evidence>
<dbReference type="SUPFAM" id="SSF52283">
    <property type="entry name" value="Formate/glycerate dehydrogenase catalytic domain-like"/>
    <property type="match status" value="1"/>
</dbReference>
<protein>
    <recommendedName>
        <fullName evidence="2">alanine dehydrogenase</fullName>
        <ecNumber evidence="2">1.4.1.1</ecNumber>
    </recommendedName>
</protein>
<organism evidence="6">
    <name type="scientific">hydrocarbon metagenome</name>
    <dbReference type="NCBI Taxonomy" id="938273"/>
    <lineage>
        <taxon>unclassified sequences</taxon>
        <taxon>metagenomes</taxon>
        <taxon>ecological metagenomes</taxon>
    </lineage>
</organism>
<dbReference type="Pfam" id="PF01262">
    <property type="entry name" value="AlaDh_PNT_C"/>
    <property type="match status" value="1"/>
</dbReference>
<dbReference type="PIRSF" id="PIRSF000183">
    <property type="entry name" value="Alanine_dh"/>
    <property type="match status" value="1"/>
</dbReference>
<evidence type="ECO:0000256" key="1">
    <source>
        <dbReference type="ARBA" id="ARBA00005689"/>
    </source>
</evidence>
<dbReference type="InterPro" id="IPR007698">
    <property type="entry name" value="AlaDH/PNT_NAD(H)-bd"/>
</dbReference>
<dbReference type="Pfam" id="PF05222">
    <property type="entry name" value="AlaDh_PNT_N"/>
    <property type="match status" value="1"/>
</dbReference>
<dbReference type="SUPFAM" id="SSF51735">
    <property type="entry name" value="NAD(P)-binding Rossmann-fold domains"/>
    <property type="match status" value="1"/>
</dbReference>
<feature type="domain" description="Alanine dehydrogenase/pyridine nucleotide transhydrogenase NAD(H)-binding" evidence="4">
    <location>
        <begin position="150"/>
        <end position="298"/>
    </location>
</feature>
<reference evidence="6" key="1">
    <citation type="journal article" date="2015" name="Proc. Natl. Acad. Sci. U.S.A.">
        <title>Networks of energetic and metabolic interactions define dynamics in microbial communities.</title>
        <authorList>
            <person name="Embree M."/>
            <person name="Liu J.K."/>
            <person name="Al-Bassam M.M."/>
            <person name="Zengler K."/>
        </authorList>
    </citation>
    <scope>NUCLEOTIDE SEQUENCE</scope>
</reference>
<proteinExistence type="inferred from homology"/>